<dbReference type="GO" id="GO:0046872">
    <property type="term" value="F:metal ion binding"/>
    <property type="evidence" value="ECO:0007669"/>
    <property type="project" value="UniProtKB-KW"/>
</dbReference>
<keyword evidence="10" id="KW-1185">Reference proteome</keyword>
<keyword evidence="5" id="KW-0408">Iron</keyword>
<dbReference type="InterPro" id="IPR012349">
    <property type="entry name" value="Split_barrel_FMN-bd"/>
</dbReference>
<dbReference type="GO" id="GO:0016491">
    <property type="term" value="F:oxidoreductase activity"/>
    <property type="evidence" value="ECO:0007669"/>
    <property type="project" value="UniProtKB-KW"/>
</dbReference>
<dbReference type="Pfam" id="PF00175">
    <property type="entry name" value="NAD_binding_1"/>
    <property type="match status" value="1"/>
</dbReference>
<dbReference type="SUPFAM" id="SSF50475">
    <property type="entry name" value="FMN-binding split barrel"/>
    <property type="match status" value="1"/>
</dbReference>
<evidence type="ECO:0000259" key="8">
    <source>
        <dbReference type="PROSITE" id="PS51384"/>
    </source>
</evidence>
<evidence type="ECO:0000313" key="10">
    <source>
        <dbReference type="Proteomes" id="UP000604481"/>
    </source>
</evidence>
<dbReference type="SUPFAM" id="SSF52343">
    <property type="entry name" value="Ferredoxin reductase-like, C-terminal NADP-linked domain"/>
    <property type="match status" value="1"/>
</dbReference>
<dbReference type="InterPro" id="IPR012675">
    <property type="entry name" value="Beta-grasp_dom_sf"/>
</dbReference>
<reference evidence="9 10" key="1">
    <citation type="submission" date="2020-10" db="EMBL/GenBank/DDBJ databases">
        <title>The genome sequence of Chitinilyticum litopenaei 4Y14.</title>
        <authorList>
            <person name="Liu Y."/>
        </authorList>
    </citation>
    <scope>NUCLEOTIDE SEQUENCE [LARGE SCALE GENOMIC DNA]</scope>
    <source>
        <strain evidence="9 10">4Y14</strain>
    </source>
</reference>
<evidence type="ECO:0000256" key="5">
    <source>
        <dbReference type="ARBA" id="ARBA00023004"/>
    </source>
</evidence>
<proteinExistence type="predicted"/>
<keyword evidence="2" id="KW-0001">2Fe-2S</keyword>
<dbReference type="InterPro" id="IPR050415">
    <property type="entry name" value="MRET"/>
</dbReference>
<dbReference type="CDD" id="cd06185">
    <property type="entry name" value="PDR_like"/>
    <property type="match status" value="1"/>
</dbReference>
<dbReference type="InterPro" id="IPR006058">
    <property type="entry name" value="2Fe2S_fd_BS"/>
</dbReference>
<dbReference type="Gene3D" id="3.10.20.30">
    <property type="match status" value="1"/>
</dbReference>
<keyword evidence="1" id="KW-0285">Flavoprotein</keyword>
<dbReference type="InterPro" id="IPR036010">
    <property type="entry name" value="2Fe-2S_ferredoxin-like_sf"/>
</dbReference>
<dbReference type="InterPro" id="IPR017938">
    <property type="entry name" value="Riboflavin_synthase-like_b-brl"/>
</dbReference>
<dbReference type="InterPro" id="IPR017927">
    <property type="entry name" value="FAD-bd_FR_type"/>
</dbReference>
<feature type="domain" description="FAD-binding FR-type" evidence="8">
    <location>
        <begin position="212"/>
        <end position="318"/>
    </location>
</feature>
<dbReference type="GO" id="GO:0051537">
    <property type="term" value="F:2 iron, 2 sulfur cluster binding"/>
    <property type="evidence" value="ECO:0007669"/>
    <property type="project" value="UniProtKB-KW"/>
</dbReference>
<dbReference type="PROSITE" id="PS51384">
    <property type="entry name" value="FAD_FR"/>
    <property type="match status" value="1"/>
</dbReference>
<dbReference type="InterPro" id="IPR001041">
    <property type="entry name" value="2Fe-2S_ferredoxin-type"/>
</dbReference>
<dbReference type="Gene3D" id="2.40.30.10">
    <property type="entry name" value="Translation factors"/>
    <property type="match status" value="1"/>
</dbReference>
<comment type="caution">
    <text evidence="9">The sequence shown here is derived from an EMBL/GenBank/DDBJ whole genome shotgun (WGS) entry which is preliminary data.</text>
</comment>
<evidence type="ECO:0000256" key="3">
    <source>
        <dbReference type="ARBA" id="ARBA00022723"/>
    </source>
</evidence>
<evidence type="ECO:0000256" key="2">
    <source>
        <dbReference type="ARBA" id="ARBA00022714"/>
    </source>
</evidence>
<evidence type="ECO:0000313" key="9">
    <source>
        <dbReference type="EMBL" id="MBE9609530.1"/>
    </source>
</evidence>
<name>A0A8J7G053_9NEIS</name>
<dbReference type="CDD" id="cd00207">
    <property type="entry name" value="fer2"/>
    <property type="match status" value="1"/>
</dbReference>
<dbReference type="PROSITE" id="PS51085">
    <property type="entry name" value="2FE2S_FER_2"/>
    <property type="match status" value="1"/>
</dbReference>
<feature type="domain" description="2Fe-2S ferredoxin-type" evidence="7">
    <location>
        <begin position="455"/>
        <end position="540"/>
    </location>
</feature>
<dbReference type="InterPro" id="IPR039261">
    <property type="entry name" value="FNR_nucleotide-bd"/>
</dbReference>
<dbReference type="SUPFAM" id="SSF54292">
    <property type="entry name" value="2Fe-2S ferredoxin-like"/>
    <property type="match status" value="1"/>
</dbReference>
<accession>A0A8J7G053</accession>
<dbReference type="PANTHER" id="PTHR47354">
    <property type="entry name" value="NADH OXIDOREDUCTASE HCR"/>
    <property type="match status" value="1"/>
</dbReference>
<dbReference type="Gene3D" id="2.30.110.10">
    <property type="entry name" value="Electron Transport, Fmn-binding Protein, Chain A"/>
    <property type="match status" value="1"/>
</dbReference>
<dbReference type="Proteomes" id="UP000604481">
    <property type="component" value="Unassembled WGS sequence"/>
</dbReference>
<evidence type="ECO:0000256" key="4">
    <source>
        <dbReference type="ARBA" id="ARBA00023002"/>
    </source>
</evidence>
<dbReference type="RefSeq" id="WP_194116052.1">
    <property type="nucleotide sequence ID" value="NZ_JADFUA010000004.1"/>
</dbReference>
<organism evidence="9 10">
    <name type="scientific">Chitinilyticum piscinae</name>
    <dbReference type="NCBI Taxonomy" id="2866724"/>
    <lineage>
        <taxon>Bacteria</taxon>
        <taxon>Pseudomonadati</taxon>
        <taxon>Pseudomonadota</taxon>
        <taxon>Betaproteobacteria</taxon>
        <taxon>Neisseriales</taxon>
        <taxon>Chitinibacteraceae</taxon>
        <taxon>Chitinilyticum</taxon>
    </lineage>
</organism>
<keyword evidence="6" id="KW-0411">Iron-sulfur</keyword>
<dbReference type="PANTHER" id="PTHR47354:SF1">
    <property type="entry name" value="CARNITINE MONOOXYGENASE REDUCTASE SUBUNIT"/>
    <property type="match status" value="1"/>
</dbReference>
<keyword evidence="3" id="KW-0479">Metal-binding</keyword>
<dbReference type="InterPro" id="IPR001433">
    <property type="entry name" value="OxRdtase_FAD/NAD-bd"/>
</dbReference>
<dbReference type="InterPro" id="IPR011576">
    <property type="entry name" value="Pyridox_Oxase_N"/>
</dbReference>
<evidence type="ECO:0000259" key="7">
    <source>
        <dbReference type="PROSITE" id="PS51085"/>
    </source>
</evidence>
<dbReference type="Pfam" id="PF01243">
    <property type="entry name" value="PNPOx_N"/>
    <property type="match status" value="1"/>
</dbReference>
<evidence type="ECO:0000256" key="1">
    <source>
        <dbReference type="ARBA" id="ARBA00022630"/>
    </source>
</evidence>
<dbReference type="SUPFAM" id="SSF63380">
    <property type="entry name" value="Riboflavin synthase domain-like"/>
    <property type="match status" value="1"/>
</dbReference>
<evidence type="ECO:0000256" key="6">
    <source>
        <dbReference type="ARBA" id="ARBA00023014"/>
    </source>
</evidence>
<dbReference type="Pfam" id="PF00111">
    <property type="entry name" value="Fer2"/>
    <property type="match status" value="1"/>
</dbReference>
<dbReference type="PRINTS" id="PR00409">
    <property type="entry name" value="PHDIOXRDTASE"/>
</dbReference>
<dbReference type="PROSITE" id="PS00197">
    <property type="entry name" value="2FE2S_FER_1"/>
    <property type="match status" value="1"/>
</dbReference>
<sequence>MPRAFAAITFTDSVKAAQSRYHSRESNQGFELAEDSRSEITPREAEFIAARDSFYMATVNENGWPYVQHRGGPAGFLKVLDEHTLGFADFRGNVQYLSVGNLNANDKISIILMDYPNRRRLKIWGRVRIVHEIDDPALIAALESPAYRARIERAMVITVEAWDWNCPQHITPRYTDTDIEQLMAPLQAELADLRARSAAPVAMPATPDALGEGELALVISGIRQLTPRVRAIELRHPDGLDLPAVSAGAHLKVPVRLADGQPALRHYSIASNPARRDIYEIAVLRHDDGEGGSRFVHEHYRLGMTLNCALPQNDFALADSDADREAHSGAGRAPVLLIAGGIGITPLKAMAQTLKARGQNFELHYAARNRREMAYGDRLRRELGEQLHCYFSEEGQRLDLAELLAARQDTPGVYVCGPNGLIDAVRDTADHIGIDAERIHSERFAAPAGGENTAFEVVLHRSQRIIPVAAEQSVLAAVQAAGVDTLSDCGVGNCGTCAVKVLAGEVEHRDNALNRNERERAGLMCICVSRARSPRLELDL</sequence>
<gene>
    <name evidence="9" type="ORF">INR99_09210</name>
</gene>
<keyword evidence="4" id="KW-0560">Oxidoreductase</keyword>
<protein>
    <submittedName>
        <fullName evidence="9">Pyridoxamine 5'-phosphate oxidase family protein</fullName>
    </submittedName>
</protein>
<dbReference type="Gene3D" id="3.40.50.80">
    <property type="entry name" value="Nucleotide-binding domain of ferredoxin-NADP reductase (FNR) module"/>
    <property type="match status" value="1"/>
</dbReference>
<dbReference type="AlphaFoldDB" id="A0A8J7G053"/>
<dbReference type="EMBL" id="JADFUA010000004">
    <property type="protein sequence ID" value="MBE9609530.1"/>
    <property type="molecule type" value="Genomic_DNA"/>
</dbReference>